<keyword evidence="1" id="KW-0175">Coiled coil</keyword>
<dbReference type="RefSeq" id="WP_262599743.1">
    <property type="nucleotide sequence ID" value="NZ_CP103300.1"/>
</dbReference>
<reference evidence="3" key="1">
    <citation type="submission" date="2022-10" db="EMBL/GenBank/DDBJ databases">
        <title>Completed Genome Sequence of two octocoral isolated bacterium, Endozoicomonas euniceicola EF212T and Endozoicomonas gorgoniicola PS125T.</title>
        <authorList>
            <person name="Chiou Y.-J."/>
            <person name="Chen Y.-H."/>
        </authorList>
    </citation>
    <scope>NUCLEOTIDE SEQUENCE</scope>
    <source>
        <strain evidence="3">EF212</strain>
    </source>
</reference>
<gene>
    <name evidence="3" type="ORF">NX720_04745</name>
</gene>
<dbReference type="Proteomes" id="UP001163255">
    <property type="component" value="Chromosome"/>
</dbReference>
<organism evidence="3 4">
    <name type="scientific">Endozoicomonas euniceicola</name>
    <dbReference type="NCBI Taxonomy" id="1234143"/>
    <lineage>
        <taxon>Bacteria</taxon>
        <taxon>Pseudomonadati</taxon>
        <taxon>Pseudomonadota</taxon>
        <taxon>Gammaproteobacteria</taxon>
        <taxon>Oceanospirillales</taxon>
        <taxon>Endozoicomonadaceae</taxon>
        <taxon>Endozoicomonas</taxon>
    </lineage>
</organism>
<sequence length="973" mass="109614">MSIPSAGRPSSNSKPLIKDGKEPKAPSEGLFQASGGSRSVHPFDDNPQYISPETDQTVNRPLDDWDIEVLEIENRYFKNVADLSDKPEADIPRSQLKQTIATIKNGLNTLFDHYRQRVAQLVVEDRIEKKNADSVMVSNNKLTPILEELNVLEKSIKWPLLKKSHRNCMAQLRNLMTKGSAVISETRAQLNESTTPVPPEQALPSESTTPTLPGIAPTNAAPAFSEPPPENPEQLLATLIQNLKQSKAKTFKTTLDSSVKELGRLLTLLPQWIQEAQVSDDNAEALATWQSIFNSAFEQLQSMSLRSIDKKDIPSNQLIAIQLFERCREMVVKVESVKNGKFDAWVASRIRNPTLKAKVAAINHAGSPEDRQQAQQQLHHFLSENLEHHSRLEPLLKLALEKSRLQEQQAPELCKDALKALTSLPDLIKTTENPELTVKWMQAVENADQQLAYLQQLEQTLPETILPVLTSSPKSAPHFLHLLNPVCRAFLADEPELVSSNASLKMYSSMAEFLEGRKEQNDQKLASAMIQVASENFSSPDFLSKIMNKVKTFEEVHAISQSLYDWDMPGFMDIQQALRVKMDYEVGGIEAGRDALFYLMSEYPESIKEHAEETSAKRFEELTALLHTSLTTQLPKIFASNKQKPEELEKDLNQALQGIAKVTLTPVEGKKGAVSSSVKMTLTPETLNDKNFRAFLNSTTDPQKTIADAFRQSLPDDRIHFDPLTRSWEILPLPPELLNDYKTAFLKDFNLYHNACQLAQENKDTIDFHLQVRKQIDTDVIQLTNAMNELENQLLTQHAKRPKKLKALKSHLTHLKSLTTNLQDSPLKNMSTASSEVSETLMTMVFNKQIMPEQAATILNPLYQVLETAEGQLTPAGQRKTTNVKKALDELNDKLQKMDKTLRPRVLYRLFARSRVKAFEQAKALVTICEQCPKGAKPNATMIDQWLQRSGIELKRKDQKELAASLKHYAKNL</sequence>
<protein>
    <submittedName>
        <fullName evidence="3">Uncharacterized protein</fullName>
    </submittedName>
</protein>
<dbReference type="EMBL" id="CP103300">
    <property type="protein sequence ID" value="UYM17235.1"/>
    <property type="molecule type" value="Genomic_DNA"/>
</dbReference>
<evidence type="ECO:0000313" key="4">
    <source>
        <dbReference type="Proteomes" id="UP001163255"/>
    </source>
</evidence>
<accession>A0ABY6GX43</accession>
<evidence type="ECO:0000256" key="2">
    <source>
        <dbReference type="SAM" id="MobiDB-lite"/>
    </source>
</evidence>
<feature type="region of interest" description="Disordered" evidence="2">
    <location>
        <begin position="1"/>
        <end position="58"/>
    </location>
</feature>
<keyword evidence="4" id="KW-1185">Reference proteome</keyword>
<evidence type="ECO:0000256" key="1">
    <source>
        <dbReference type="SAM" id="Coils"/>
    </source>
</evidence>
<name>A0ABY6GX43_9GAMM</name>
<feature type="compositionally biased region" description="Basic and acidic residues" evidence="2">
    <location>
        <begin position="16"/>
        <end position="25"/>
    </location>
</feature>
<feature type="region of interest" description="Disordered" evidence="2">
    <location>
        <begin position="189"/>
        <end position="232"/>
    </location>
</feature>
<feature type="compositionally biased region" description="Polar residues" evidence="2">
    <location>
        <begin position="48"/>
        <end position="58"/>
    </location>
</feature>
<evidence type="ECO:0000313" key="3">
    <source>
        <dbReference type="EMBL" id="UYM17235.1"/>
    </source>
</evidence>
<proteinExistence type="predicted"/>
<feature type="coiled-coil region" evidence="1">
    <location>
        <begin position="773"/>
        <end position="800"/>
    </location>
</feature>